<dbReference type="InterPro" id="IPR018891">
    <property type="entry name" value="AIPR_C"/>
</dbReference>
<dbReference type="GeneID" id="45577148"/>
<reference evidence="2 3" key="1">
    <citation type="journal article" date="2010" name="PLoS ONE">
        <title>Comparative genomics of Gardnerella vaginalis strains reveals substantial differences in metabolic and virulence potential.</title>
        <authorList>
            <person name="Yeoman C.J."/>
            <person name="Yildirim S."/>
            <person name="Thomas S.M."/>
            <person name="Durkin A.S."/>
            <person name="Torralba M."/>
            <person name="Sutton G."/>
            <person name="Buhay C.J."/>
            <person name="Ding Y."/>
            <person name="Dugan-Rocha S.P."/>
            <person name="Muzny D.M."/>
            <person name="Qin X."/>
            <person name="Gibbs R.A."/>
            <person name="Leigh S.R."/>
            <person name="Stumpf R."/>
            <person name="White B.A."/>
            <person name="Highlander S.K."/>
            <person name="Nelson K.E."/>
            <person name="Wilson B.A."/>
        </authorList>
    </citation>
    <scope>NUCLEOTIDE SEQUENCE [LARGE SCALE GENOMIC DNA]</scope>
    <source>
        <strain evidence="3">ATCC 14019 / 317</strain>
    </source>
</reference>
<dbReference type="Pfam" id="PF10592">
    <property type="entry name" value="AIPR"/>
    <property type="match status" value="1"/>
</dbReference>
<dbReference type="Proteomes" id="UP000001453">
    <property type="component" value="Chromosome"/>
</dbReference>
<proteinExistence type="predicted"/>
<evidence type="ECO:0000259" key="1">
    <source>
        <dbReference type="Pfam" id="PF10592"/>
    </source>
</evidence>
<organism evidence="2 3">
    <name type="scientific">Gardnerella vaginalis (strain ATCC 14019 / 317)</name>
    <dbReference type="NCBI Taxonomy" id="525284"/>
    <lineage>
        <taxon>Bacteria</taxon>
        <taxon>Bacillati</taxon>
        <taxon>Actinomycetota</taxon>
        <taxon>Actinomycetes</taxon>
        <taxon>Bifidobacteriales</taxon>
        <taxon>Bifidobacteriaceae</taxon>
        <taxon>Gardnerella</taxon>
    </lineage>
</organism>
<feature type="domain" description="Abortive phage infection protein C-terminal" evidence="1">
    <location>
        <begin position="277"/>
        <end position="551"/>
    </location>
</feature>
<evidence type="ECO:0000313" key="3">
    <source>
        <dbReference type="Proteomes" id="UP000001453"/>
    </source>
</evidence>
<dbReference type="OrthoDB" id="9806213at2"/>
<accession>E3D7M8</accession>
<dbReference type="HOGENOM" id="CLU_021637_0_0_11"/>
<dbReference type="KEGG" id="gvg:HMPREF0421_21238"/>
<dbReference type="EMBL" id="CP002104">
    <property type="protein sequence ID" value="ADP39320.1"/>
    <property type="molecule type" value="Genomic_DNA"/>
</dbReference>
<name>E3D7M8_GARV3</name>
<evidence type="ECO:0000313" key="2">
    <source>
        <dbReference type="EMBL" id="ADP39320.1"/>
    </source>
</evidence>
<protein>
    <recommendedName>
        <fullName evidence="1">Abortive phage infection protein C-terminal domain-containing protein</fullName>
    </recommendedName>
</protein>
<dbReference type="RefSeq" id="WP_009994298.1">
    <property type="nucleotide sequence ID" value="NC_014644.1"/>
</dbReference>
<sequence>MASLNDFKLINKRSEICLENAIGKERFYKLSDADKKRFGFYYLILGLTTGVADADEIERMIIDTDYCNKVRKTKNNDFGIDAVYINDEENKILLYNFKFRDNFSPVKGGKISPILDSTKFLSMTFNNSFENVDDNSIISKNVMKSINEKIHSDSAWNIELIVVSNESNGTDVNKPEIDSLMKDYDVSIKSISLDDITGFLRDKNCEISSTFVINKESFLVYESDSSSSSKSYLAKIDIADLIRITCSDENLRNSHDFYDHNSDLERIKDMKLAVGVLYENVRGYLGHSKYNKNIINTLRNTPDKFFMFNNGITITAKNVKVDSINAKTKYIFTLEDMQIVNGGQTLRSIYEFKDSEFKEENLKEASVLVRIFKTEDKEDLINQIAEYTNSQNAISDVDLKSINKVQIDIEKLLEENRIGYIRKTGDIGKSNNFERQISKEKLAQIIYSYKGYPDRATNQKKKLFGIYYDEIFAENKSLFDDLVNLINLYYKIEEKYKELYDENDVYNQKILYIIYLQSKGEDDIEGNIHLLEKVLDEYRANDDISKARKLIQKGFKEYLDIERCKKNE</sequence>
<dbReference type="AlphaFoldDB" id="E3D7M8"/>
<gene>
    <name evidence="2" type="ordered locus">HMPREF0421_21238</name>
</gene>
<dbReference type="PATRIC" id="fig|525284.18.peg.1218"/>